<sequence length="67" mass="7390">MNCESNVSLTSLEHCSGLLISVLQAFENQQHHQSYNTAVGRLSRPLKHLKPTASQLVLDFVTLLLSA</sequence>
<evidence type="ECO:0000313" key="1">
    <source>
        <dbReference type="EMBL" id="GAB1294950.1"/>
    </source>
</evidence>
<protein>
    <submittedName>
        <fullName evidence="1">Uncharacterized protein</fullName>
    </submittedName>
</protein>
<reference evidence="1 2" key="1">
    <citation type="submission" date="2024-08" db="EMBL/GenBank/DDBJ databases">
        <title>The draft genome of Apodemus speciosus.</title>
        <authorList>
            <person name="Nabeshima K."/>
            <person name="Suzuki S."/>
            <person name="Onuma M."/>
        </authorList>
    </citation>
    <scope>NUCLEOTIDE SEQUENCE [LARGE SCALE GENOMIC DNA]</scope>
    <source>
        <strain evidence="1">IB14-021</strain>
    </source>
</reference>
<organism evidence="1 2">
    <name type="scientific">Apodemus speciosus</name>
    <name type="common">Large Japanese field mouse</name>
    <dbReference type="NCBI Taxonomy" id="105296"/>
    <lineage>
        <taxon>Eukaryota</taxon>
        <taxon>Metazoa</taxon>
        <taxon>Chordata</taxon>
        <taxon>Craniata</taxon>
        <taxon>Vertebrata</taxon>
        <taxon>Euteleostomi</taxon>
        <taxon>Mammalia</taxon>
        <taxon>Eutheria</taxon>
        <taxon>Euarchontoglires</taxon>
        <taxon>Glires</taxon>
        <taxon>Rodentia</taxon>
        <taxon>Myomorpha</taxon>
        <taxon>Muroidea</taxon>
        <taxon>Muridae</taxon>
        <taxon>Murinae</taxon>
        <taxon>Apodemus</taxon>
    </lineage>
</organism>
<comment type="caution">
    <text evidence="1">The sequence shown here is derived from an EMBL/GenBank/DDBJ whole genome shotgun (WGS) entry which is preliminary data.</text>
</comment>
<gene>
    <name evidence="1" type="ORF">APTSU1_001018400</name>
</gene>
<proteinExistence type="predicted"/>
<keyword evidence="2" id="KW-1185">Reference proteome</keyword>
<evidence type="ECO:0000313" key="2">
    <source>
        <dbReference type="Proteomes" id="UP001623349"/>
    </source>
</evidence>
<dbReference type="Proteomes" id="UP001623349">
    <property type="component" value="Unassembled WGS sequence"/>
</dbReference>
<name>A0ABQ0F757_APOSI</name>
<accession>A0ABQ0F757</accession>
<dbReference type="EMBL" id="BAAFST010000010">
    <property type="protein sequence ID" value="GAB1294950.1"/>
    <property type="molecule type" value="Genomic_DNA"/>
</dbReference>